<reference evidence="1 2" key="1">
    <citation type="submission" date="2021-08" db="EMBL/GenBank/DDBJ databases">
        <title>Nocardioides bacterium WL0053 sp. nov., isolated from the sediment.</title>
        <authorList>
            <person name="Wang L."/>
            <person name="Zhang D."/>
            <person name="Zhang A."/>
        </authorList>
    </citation>
    <scope>NUCLEOTIDE SEQUENCE [LARGE SCALE GENOMIC DNA]</scope>
    <source>
        <strain evidence="1 2">WL0053</strain>
    </source>
</reference>
<dbReference type="Pfam" id="PF14281">
    <property type="entry name" value="PDDEXK_4"/>
    <property type="match status" value="1"/>
</dbReference>
<protein>
    <submittedName>
        <fullName evidence="1">PD-(D/E)XK nuclease family protein</fullName>
    </submittedName>
</protein>
<dbReference type="Proteomes" id="UP000754710">
    <property type="component" value="Unassembled WGS sequence"/>
</dbReference>
<dbReference type="EMBL" id="JAIEZQ010000001">
    <property type="protein sequence ID" value="MBY9074252.1"/>
    <property type="molecule type" value="Genomic_DNA"/>
</dbReference>
<proteinExistence type="predicted"/>
<sequence>MTSNLADAVRTLDEEPLFHASMASRELFHTNLIRWLSRKHPAAARVLVTGLGLRGADENLVVEREVRLPDRILANGQKKQQKIDLYLHTESSRLWIEVKIGAIPAADQLTEYSDAIAKAWEDPGEHVLISLHKPSAVPRGWTWLSLTDLAEVFEAAHAEIDDRFDRELVLHEVNLLRQLVVLAAAVDPATHLDEPWFFPKGTRKVINDARAGTIVQKARVSALLNHLGPKISQAGLDSEAGFSNGTGNITCWCEGEKTIFGWQLQGNSYRLYGSHVDGVTAHELREKIHPDWYDFTDATRSLRALLMPRGKGAGKFGTHWAYEYRRLPADVSTKDVVGLLTSEIRRLQGFADTVK</sequence>
<name>A0ABS7RGT7_9ACTN</name>
<gene>
    <name evidence="1" type="ORF">K1X13_05390</name>
</gene>
<evidence type="ECO:0000313" key="2">
    <source>
        <dbReference type="Proteomes" id="UP000754710"/>
    </source>
</evidence>
<dbReference type="InterPro" id="IPR029470">
    <property type="entry name" value="PDDEXK_4"/>
</dbReference>
<organism evidence="1 2">
    <name type="scientific">Nocardioides jiangsuensis</name>
    <dbReference type="NCBI Taxonomy" id="2866161"/>
    <lineage>
        <taxon>Bacteria</taxon>
        <taxon>Bacillati</taxon>
        <taxon>Actinomycetota</taxon>
        <taxon>Actinomycetes</taxon>
        <taxon>Propionibacteriales</taxon>
        <taxon>Nocardioidaceae</taxon>
        <taxon>Nocardioides</taxon>
    </lineage>
</organism>
<comment type="caution">
    <text evidence="1">The sequence shown here is derived from an EMBL/GenBank/DDBJ whole genome shotgun (WGS) entry which is preliminary data.</text>
</comment>
<dbReference type="RefSeq" id="WP_221023954.1">
    <property type="nucleotide sequence ID" value="NZ_JAIEZQ010000001.1"/>
</dbReference>
<evidence type="ECO:0000313" key="1">
    <source>
        <dbReference type="EMBL" id="MBY9074252.1"/>
    </source>
</evidence>
<keyword evidence="2" id="KW-1185">Reference proteome</keyword>
<accession>A0ABS7RGT7</accession>